<dbReference type="InterPro" id="IPR051472">
    <property type="entry name" value="T3SS_Stator/FliH"/>
</dbReference>
<name>A0A1I2N6E5_9GAMM</name>
<comment type="function">
    <text evidence="1">Needed for flagellar regrowth and assembly.</text>
</comment>
<dbReference type="EMBL" id="FOOU01000002">
    <property type="protein sequence ID" value="SFF97076.1"/>
    <property type="molecule type" value="Genomic_DNA"/>
</dbReference>
<evidence type="ECO:0000256" key="7">
    <source>
        <dbReference type="ARBA" id="ARBA00022795"/>
    </source>
</evidence>
<dbReference type="RefSeq" id="WP_090724732.1">
    <property type="nucleotide sequence ID" value="NZ_FOOU01000002.1"/>
</dbReference>
<sequence length="270" mass="29606">MKSSDNLPFRFDSAELQKPLGSWLLPEVNGLHTVGFHTKKAKPKAAEITVVDEEIFAEKVTLSELEEIRERAYEEGFKAGEVAGNEAGQLAGDQRGYAEGLERGRVEIDQQLVKLEGLLQALDQPLHEQHDQIAALVVELSTHIAEVVTKQQACDYKSIIQTSVTEAIAQLPKQSGELLVTVNPQDMSALASLAEKHQDRWRLLEDAELSPGGCRVSTDTSVVDYCMESRFSDVITQLKNRLAVPHGLNAEDASSAADELLDSEKGDESV</sequence>
<feature type="domain" description="Flagellar assembly protein FliH/Type III secretion system HrpE" evidence="10">
    <location>
        <begin position="110"/>
        <end position="233"/>
    </location>
</feature>
<protein>
    <recommendedName>
        <fullName evidence="4">Flagellar assembly protein FliH</fullName>
    </recommendedName>
</protein>
<dbReference type="GO" id="GO:0044781">
    <property type="term" value="P:bacterial-type flagellum organization"/>
    <property type="evidence" value="ECO:0007669"/>
    <property type="project" value="UniProtKB-KW"/>
</dbReference>
<evidence type="ECO:0000259" key="10">
    <source>
        <dbReference type="Pfam" id="PF02108"/>
    </source>
</evidence>
<accession>A0A1I2N6E5</accession>
<organism evidence="11 12">
    <name type="scientific">Neptunomonas qingdaonensis</name>
    <dbReference type="NCBI Taxonomy" id="1045558"/>
    <lineage>
        <taxon>Bacteria</taxon>
        <taxon>Pseudomonadati</taxon>
        <taxon>Pseudomonadota</taxon>
        <taxon>Gammaproteobacteria</taxon>
        <taxon>Oceanospirillales</taxon>
        <taxon>Oceanospirillaceae</taxon>
        <taxon>Neptunomonas</taxon>
    </lineage>
</organism>
<dbReference type="GO" id="GO:0003774">
    <property type="term" value="F:cytoskeletal motor activity"/>
    <property type="evidence" value="ECO:0007669"/>
    <property type="project" value="InterPro"/>
</dbReference>
<dbReference type="GO" id="GO:0015031">
    <property type="term" value="P:protein transport"/>
    <property type="evidence" value="ECO:0007669"/>
    <property type="project" value="UniProtKB-KW"/>
</dbReference>
<dbReference type="GO" id="GO:0071973">
    <property type="term" value="P:bacterial-type flagellum-dependent cell motility"/>
    <property type="evidence" value="ECO:0007669"/>
    <property type="project" value="InterPro"/>
</dbReference>
<dbReference type="SUPFAM" id="SSF160527">
    <property type="entry name" value="V-type ATPase subunit E-like"/>
    <property type="match status" value="1"/>
</dbReference>
<dbReference type="GO" id="GO:0009288">
    <property type="term" value="C:bacterial-type flagellum"/>
    <property type="evidence" value="ECO:0007669"/>
    <property type="project" value="InterPro"/>
</dbReference>
<proteinExistence type="inferred from homology"/>
<gene>
    <name evidence="11" type="ORF">SAMN05216175_102204</name>
</gene>
<dbReference type="GO" id="GO:0005829">
    <property type="term" value="C:cytosol"/>
    <property type="evidence" value="ECO:0007669"/>
    <property type="project" value="TreeGrafter"/>
</dbReference>
<evidence type="ECO:0000256" key="6">
    <source>
        <dbReference type="ARBA" id="ARBA00022490"/>
    </source>
</evidence>
<keyword evidence="9" id="KW-1006">Bacterial flagellum protein export</keyword>
<dbReference type="PANTHER" id="PTHR34982">
    <property type="entry name" value="YOP PROTEINS TRANSLOCATION PROTEIN L"/>
    <property type="match status" value="1"/>
</dbReference>
<keyword evidence="5" id="KW-0813">Transport</keyword>
<keyword evidence="8" id="KW-0653">Protein transport</keyword>
<dbReference type="OrthoDB" id="8480773at2"/>
<evidence type="ECO:0000313" key="11">
    <source>
        <dbReference type="EMBL" id="SFF97076.1"/>
    </source>
</evidence>
<dbReference type="PANTHER" id="PTHR34982:SF1">
    <property type="entry name" value="FLAGELLAR ASSEMBLY PROTEIN FLIH"/>
    <property type="match status" value="1"/>
</dbReference>
<reference evidence="12" key="1">
    <citation type="submission" date="2016-10" db="EMBL/GenBank/DDBJ databases">
        <authorList>
            <person name="Varghese N."/>
            <person name="Submissions S."/>
        </authorList>
    </citation>
    <scope>NUCLEOTIDE SEQUENCE [LARGE SCALE GENOMIC DNA]</scope>
    <source>
        <strain evidence="12">CGMCC 1.10971</strain>
    </source>
</reference>
<comment type="similarity">
    <text evidence="3">Belongs to the FliH family.</text>
</comment>
<evidence type="ECO:0000256" key="3">
    <source>
        <dbReference type="ARBA" id="ARBA00006602"/>
    </source>
</evidence>
<evidence type="ECO:0000256" key="5">
    <source>
        <dbReference type="ARBA" id="ARBA00022448"/>
    </source>
</evidence>
<evidence type="ECO:0000256" key="4">
    <source>
        <dbReference type="ARBA" id="ARBA00016507"/>
    </source>
</evidence>
<keyword evidence="11" id="KW-0969">Cilium</keyword>
<keyword evidence="7" id="KW-1005">Bacterial flagellum biogenesis</keyword>
<evidence type="ECO:0000313" key="12">
    <source>
        <dbReference type="Proteomes" id="UP000198623"/>
    </source>
</evidence>
<keyword evidence="11" id="KW-0966">Cell projection</keyword>
<evidence type="ECO:0000256" key="1">
    <source>
        <dbReference type="ARBA" id="ARBA00003041"/>
    </source>
</evidence>
<keyword evidence="11" id="KW-0282">Flagellum</keyword>
<dbReference type="Pfam" id="PF02108">
    <property type="entry name" value="FliH"/>
    <property type="match status" value="1"/>
</dbReference>
<keyword evidence="6" id="KW-0963">Cytoplasm</keyword>
<dbReference type="STRING" id="1045558.SAMN05216175_102204"/>
<dbReference type="InterPro" id="IPR000563">
    <property type="entry name" value="Flag_FliH"/>
</dbReference>
<comment type="subcellular location">
    <subcellularLocation>
        <location evidence="2">Cytoplasm</location>
    </subcellularLocation>
</comment>
<evidence type="ECO:0000256" key="9">
    <source>
        <dbReference type="ARBA" id="ARBA00023225"/>
    </source>
</evidence>
<evidence type="ECO:0000256" key="2">
    <source>
        <dbReference type="ARBA" id="ARBA00004496"/>
    </source>
</evidence>
<dbReference type="InterPro" id="IPR018035">
    <property type="entry name" value="Flagellar_FliH/T3SS_HrpE"/>
</dbReference>
<keyword evidence="12" id="KW-1185">Reference proteome</keyword>
<dbReference type="PRINTS" id="PR01003">
    <property type="entry name" value="FLGFLIH"/>
</dbReference>
<evidence type="ECO:0000256" key="8">
    <source>
        <dbReference type="ARBA" id="ARBA00022927"/>
    </source>
</evidence>
<dbReference type="AlphaFoldDB" id="A0A1I2N6E5"/>
<dbReference type="Proteomes" id="UP000198623">
    <property type="component" value="Unassembled WGS sequence"/>
</dbReference>